<dbReference type="GO" id="GO:0010340">
    <property type="term" value="F:carboxyl-O-methyltransferase activity"/>
    <property type="evidence" value="ECO:0007669"/>
    <property type="project" value="UniProtKB-UniRule"/>
</dbReference>
<name>A0A843YIN4_9RHOB</name>
<dbReference type="PANTHER" id="PTHR13090:SF1">
    <property type="entry name" value="ARGININE-HYDROXYLASE NDUFAF5, MITOCHONDRIAL"/>
    <property type="match status" value="1"/>
</dbReference>
<dbReference type="NCBIfam" id="TIGR02072">
    <property type="entry name" value="BioC"/>
    <property type="match status" value="1"/>
</dbReference>
<dbReference type="Gene3D" id="3.40.50.150">
    <property type="entry name" value="Vaccinia Virus protein VP39"/>
    <property type="match status" value="1"/>
</dbReference>
<evidence type="ECO:0000256" key="7">
    <source>
        <dbReference type="ARBA" id="ARBA00022756"/>
    </source>
</evidence>
<organism evidence="10 11">
    <name type="scientific">Tritonibacter litoralis</name>
    <dbReference type="NCBI Taxonomy" id="2662264"/>
    <lineage>
        <taxon>Bacteria</taxon>
        <taxon>Pseudomonadati</taxon>
        <taxon>Pseudomonadota</taxon>
        <taxon>Alphaproteobacteria</taxon>
        <taxon>Rhodobacterales</taxon>
        <taxon>Paracoccaceae</taxon>
        <taxon>Tritonibacter</taxon>
    </lineage>
</organism>
<evidence type="ECO:0000256" key="5">
    <source>
        <dbReference type="ARBA" id="ARBA00022679"/>
    </source>
</evidence>
<dbReference type="InterPro" id="IPR013216">
    <property type="entry name" value="Methyltransf_11"/>
</dbReference>
<dbReference type="HAMAP" id="MF_00835">
    <property type="entry name" value="BioC"/>
    <property type="match status" value="1"/>
</dbReference>
<dbReference type="RefSeq" id="WP_153216466.1">
    <property type="nucleotide sequence ID" value="NZ_WIBF01000008.1"/>
</dbReference>
<evidence type="ECO:0000256" key="3">
    <source>
        <dbReference type="ARBA" id="ARBA00012327"/>
    </source>
</evidence>
<keyword evidence="11" id="KW-1185">Reference proteome</keyword>
<comment type="caution">
    <text evidence="10">The sequence shown here is derived from an EMBL/GenBank/DDBJ whole genome shotgun (WGS) entry which is preliminary data.</text>
</comment>
<proteinExistence type="inferred from homology"/>
<dbReference type="EMBL" id="WIBF01000008">
    <property type="protein sequence ID" value="MQQ09525.1"/>
    <property type="molecule type" value="Genomic_DNA"/>
</dbReference>
<dbReference type="InterPro" id="IPR029063">
    <property type="entry name" value="SAM-dependent_MTases_sf"/>
</dbReference>
<dbReference type="GO" id="GO:0032259">
    <property type="term" value="P:methylation"/>
    <property type="evidence" value="ECO:0007669"/>
    <property type="project" value="UniProtKB-KW"/>
</dbReference>
<comment type="catalytic activity">
    <reaction evidence="1 8">
        <text>malonyl-[ACP] + S-adenosyl-L-methionine = malonyl-[ACP] methyl ester + S-adenosyl-L-homocysteine</text>
        <dbReference type="Rhea" id="RHEA:17105"/>
        <dbReference type="Rhea" id="RHEA-COMP:9623"/>
        <dbReference type="Rhea" id="RHEA-COMP:9954"/>
        <dbReference type="ChEBI" id="CHEBI:57856"/>
        <dbReference type="ChEBI" id="CHEBI:59789"/>
        <dbReference type="ChEBI" id="CHEBI:78449"/>
        <dbReference type="ChEBI" id="CHEBI:78845"/>
        <dbReference type="EC" id="2.1.1.197"/>
    </reaction>
</comment>
<comment type="similarity">
    <text evidence="8">Belongs to the methyltransferase superfamily.</text>
</comment>
<dbReference type="Pfam" id="PF08241">
    <property type="entry name" value="Methyltransf_11"/>
    <property type="match status" value="1"/>
</dbReference>
<dbReference type="GO" id="GO:0008757">
    <property type="term" value="F:S-adenosylmethionine-dependent methyltransferase activity"/>
    <property type="evidence" value="ECO:0007669"/>
    <property type="project" value="InterPro"/>
</dbReference>
<gene>
    <name evidence="8 10" type="primary">bioC</name>
    <name evidence="10" type="ORF">GFB49_13735</name>
</gene>
<comment type="function">
    <text evidence="8">Converts the free carboxyl group of a malonyl-thioester to its methyl ester by transfer of a methyl group from S-adenosyl-L-methionine (SAM). It allows to synthesize pimeloyl-ACP via the fatty acid synthetic pathway.</text>
</comment>
<dbReference type="InterPro" id="IPR011814">
    <property type="entry name" value="BioC"/>
</dbReference>
<evidence type="ECO:0000256" key="8">
    <source>
        <dbReference type="HAMAP-Rule" id="MF_00835"/>
    </source>
</evidence>
<evidence type="ECO:0000259" key="9">
    <source>
        <dbReference type="Pfam" id="PF08241"/>
    </source>
</evidence>
<evidence type="ECO:0000313" key="10">
    <source>
        <dbReference type="EMBL" id="MQQ09525.1"/>
    </source>
</evidence>
<dbReference type="GO" id="GO:0102130">
    <property type="term" value="F:malonyl-CoA methyltransferase activity"/>
    <property type="evidence" value="ECO:0007669"/>
    <property type="project" value="UniProtKB-EC"/>
</dbReference>
<dbReference type="InterPro" id="IPR050602">
    <property type="entry name" value="Malonyl-ACP_OMT"/>
</dbReference>
<dbReference type="UniPathway" id="UPA00078"/>
<dbReference type="PANTHER" id="PTHR13090">
    <property type="entry name" value="ARGININE-HYDROXYLASE NDUFAF5, MITOCHONDRIAL"/>
    <property type="match status" value="1"/>
</dbReference>
<keyword evidence="6 8" id="KW-0949">S-adenosyl-L-methionine</keyword>
<dbReference type="GO" id="GO:0009102">
    <property type="term" value="P:biotin biosynthetic process"/>
    <property type="evidence" value="ECO:0007669"/>
    <property type="project" value="UniProtKB-UniRule"/>
</dbReference>
<evidence type="ECO:0000313" key="11">
    <source>
        <dbReference type="Proteomes" id="UP000444174"/>
    </source>
</evidence>
<evidence type="ECO:0000256" key="4">
    <source>
        <dbReference type="ARBA" id="ARBA00022603"/>
    </source>
</evidence>
<dbReference type="AlphaFoldDB" id="A0A843YIN4"/>
<dbReference type="CDD" id="cd02440">
    <property type="entry name" value="AdoMet_MTases"/>
    <property type="match status" value="1"/>
</dbReference>
<evidence type="ECO:0000256" key="1">
    <source>
        <dbReference type="ARBA" id="ARBA00000852"/>
    </source>
</evidence>
<accession>A0A843YIN4</accession>
<feature type="domain" description="Methyltransferase type 11" evidence="9">
    <location>
        <begin position="57"/>
        <end position="151"/>
    </location>
</feature>
<keyword evidence="5 8" id="KW-0808">Transferase</keyword>
<keyword evidence="7 8" id="KW-0093">Biotin biosynthesis</keyword>
<evidence type="ECO:0000256" key="6">
    <source>
        <dbReference type="ARBA" id="ARBA00022691"/>
    </source>
</evidence>
<comment type="pathway">
    <text evidence="2 8">Cofactor biosynthesis; biotin biosynthesis.</text>
</comment>
<reference evidence="10 11" key="1">
    <citation type="submission" date="2019-10" db="EMBL/GenBank/DDBJ databases">
        <title>Epibacterium sp. nov., isolated from seawater.</title>
        <authorList>
            <person name="Zhang X."/>
            <person name="Li N."/>
        </authorList>
    </citation>
    <scope>NUCLEOTIDE SEQUENCE [LARGE SCALE GENOMIC DNA]</scope>
    <source>
        <strain evidence="10 11">SM1979</strain>
    </source>
</reference>
<sequence length="262" mass="28509">MKDHPRSLSNRSQVQQSFGRGLATYHGAAVAQKQIAQELVARLLEARGTHTVPHAFEFGCGTGHVTEALTASLDIERLLLNDLVPDAEAIACPMAEGNGAQVTFASGAIEQLDLPDQLDLICSGSTLQWVEDGPHVLRRLCDHLRPGGWLALSTFGTAHFQELIALGSVSAAPNYSDLDELQDWLPQGLVAMSAEQAPITLQFPDARAVLRHLRGTGVNARSGQHWTRAHLRAFEDQYRDTFGAAGQLPLTYDAVWMIAQKQ</sequence>
<dbReference type="EC" id="2.1.1.197" evidence="3 8"/>
<keyword evidence="4 8" id="KW-0489">Methyltransferase</keyword>
<dbReference type="Proteomes" id="UP000444174">
    <property type="component" value="Unassembled WGS sequence"/>
</dbReference>
<dbReference type="SUPFAM" id="SSF53335">
    <property type="entry name" value="S-adenosyl-L-methionine-dependent methyltransferases"/>
    <property type="match status" value="1"/>
</dbReference>
<evidence type="ECO:0000256" key="2">
    <source>
        <dbReference type="ARBA" id="ARBA00004746"/>
    </source>
</evidence>
<protein>
    <recommendedName>
        <fullName evidence="3 8">Malonyl-[acyl-carrier protein] O-methyltransferase</fullName>
        <shortName evidence="8">Malonyl-ACP O-methyltransferase</shortName>
        <ecNumber evidence="3 8">2.1.1.197</ecNumber>
    </recommendedName>
    <alternativeName>
        <fullName evidence="8">Biotin synthesis protein BioC</fullName>
    </alternativeName>
</protein>